<feature type="transmembrane region" description="Helical" evidence="15">
    <location>
        <begin position="357"/>
        <end position="380"/>
    </location>
</feature>
<dbReference type="InterPro" id="IPR008250">
    <property type="entry name" value="ATPase_P-typ_transduc_dom_A_sf"/>
</dbReference>
<keyword evidence="18" id="KW-1185">Reference proteome</keyword>
<evidence type="ECO:0000256" key="12">
    <source>
        <dbReference type="ARBA" id="ARBA00022989"/>
    </source>
</evidence>
<evidence type="ECO:0000256" key="3">
    <source>
        <dbReference type="ARBA" id="ARBA00022448"/>
    </source>
</evidence>
<dbReference type="eggNOG" id="COG2217">
    <property type="taxonomic scope" value="Bacteria"/>
</dbReference>
<dbReference type="InterPro" id="IPR044492">
    <property type="entry name" value="P_typ_ATPase_HD_dom"/>
</dbReference>
<evidence type="ECO:0000256" key="9">
    <source>
        <dbReference type="ARBA" id="ARBA00022840"/>
    </source>
</evidence>
<keyword evidence="11" id="KW-1278">Translocase</keyword>
<proteinExistence type="inferred from homology"/>
<dbReference type="Gene3D" id="2.70.150.10">
    <property type="entry name" value="Calcium-transporting ATPase, cytoplasmic transduction domain A"/>
    <property type="match status" value="1"/>
</dbReference>
<dbReference type="InterPro" id="IPR023214">
    <property type="entry name" value="HAD_sf"/>
</dbReference>
<evidence type="ECO:0000256" key="4">
    <source>
        <dbReference type="ARBA" id="ARBA00022475"/>
    </source>
</evidence>
<keyword evidence="7 15" id="KW-0479">Metal-binding</keyword>
<dbReference type="GO" id="GO:0055070">
    <property type="term" value="P:copper ion homeostasis"/>
    <property type="evidence" value="ECO:0007669"/>
    <property type="project" value="TreeGrafter"/>
</dbReference>
<dbReference type="EMBL" id="CP001230">
    <property type="protein sequence ID" value="ACO04694.1"/>
    <property type="molecule type" value="Genomic_DNA"/>
</dbReference>
<feature type="transmembrane region" description="Helical" evidence="15">
    <location>
        <begin position="145"/>
        <end position="166"/>
    </location>
</feature>
<dbReference type="Pfam" id="PF00122">
    <property type="entry name" value="E1-E2_ATPase"/>
    <property type="match status" value="1"/>
</dbReference>
<dbReference type="FunFam" id="2.70.150.10:FF:000002">
    <property type="entry name" value="Copper-transporting ATPase 1, putative"/>
    <property type="match status" value="1"/>
</dbReference>
<evidence type="ECO:0000256" key="5">
    <source>
        <dbReference type="ARBA" id="ARBA00022553"/>
    </source>
</evidence>
<comment type="similarity">
    <text evidence="2 15">Belongs to the cation transport ATPase (P-type) (TC 3.A.3) family. Type IB subfamily.</text>
</comment>
<evidence type="ECO:0000256" key="1">
    <source>
        <dbReference type="ARBA" id="ARBA00004651"/>
    </source>
</evidence>
<dbReference type="InterPro" id="IPR036412">
    <property type="entry name" value="HAD-like_sf"/>
</dbReference>
<keyword evidence="9 15" id="KW-0067">ATP-binding</keyword>
<dbReference type="Pfam" id="PF00702">
    <property type="entry name" value="Hydrolase"/>
    <property type="match status" value="1"/>
</dbReference>
<feature type="transmembrane region" description="Helical" evidence="15">
    <location>
        <begin position="324"/>
        <end position="345"/>
    </location>
</feature>
<dbReference type="SFLD" id="SFLDS00003">
    <property type="entry name" value="Haloacid_Dehalogenase"/>
    <property type="match status" value="1"/>
</dbReference>
<evidence type="ECO:0000256" key="13">
    <source>
        <dbReference type="ARBA" id="ARBA00023065"/>
    </source>
</evidence>
<accession>C0QQI1</accession>
<dbReference type="RefSeq" id="WP_012676931.1">
    <property type="nucleotide sequence ID" value="NC_012440.1"/>
</dbReference>
<dbReference type="InterPro" id="IPR018303">
    <property type="entry name" value="ATPase_P-typ_P_site"/>
</dbReference>
<keyword evidence="10" id="KW-0460">Magnesium</keyword>
<dbReference type="InterPro" id="IPR023299">
    <property type="entry name" value="ATPase_P-typ_cyto_dom_N"/>
</dbReference>
<feature type="transmembrane region" description="Helical" evidence="15">
    <location>
        <begin position="658"/>
        <end position="679"/>
    </location>
</feature>
<evidence type="ECO:0000256" key="15">
    <source>
        <dbReference type="RuleBase" id="RU362081"/>
    </source>
</evidence>
<keyword evidence="4 15" id="KW-1003">Cell membrane</keyword>
<dbReference type="GO" id="GO:0016887">
    <property type="term" value="F:ATP hydrolysis activity"/>
    <property type="evidence" value="ECO:0007669"/>
    <property type="project" value="InterPro"/>
</dbReference>
<keyword evidence="6 15" id="KW-0812">Transmembrane</keyword>
<reference evidence="17 18" key="1">
    <citation type="journal article" date="2009" name="J. Bacteriol.">
        <title>Complete and draft genome sequences of six members of the Aquificales.</title>
        <authorList>
            <person name="Reysenbach A.L."/>
            <person name="Hamamura N."/>
            <person name="Podar M."/>
            <person name="Griffiths E."/>
            <person name="Ferreira S."/>
            <person name="Hochstein R."/>
            <person name="Heidelberg J."/>
            <person name="Johnson J."/>
            <person name="Mead D."/>
            <person name="Pohorille A."/>
            <person name="Sarmiento M."/>
            <person name="Schweighofer K."/>
            <person name="Seshadri R."/>
            <person name="Voytek M.A."/>
        </authorList>
    </citation>
    <scope>NUCLEOTIDE SEQUENCE [LARGE SCALE GENOMIC DNA]</scope>
    <source>
        <strain evidence="18">DSM 14350 / EX-H1</strain>
    </source>
</reference>
<keyword evidence="5" id="KW-0597">Phosphoprotein</keyword>
<feature type="domain" description="P-type ATPase A" evidence="16">
    <location>
        <begin position="207"/>
        <end position="307"/>
    </location>
</feature>
<dbReference type="GO" id="GO:0005507">
    <property type="term" value="F:copper ion binding"/>
    <property type="evidence" value="ECO:0007669"/>
    <property type="project" value="TreeGrafter"/>
</dbReference>
<dbReference type="PRINTS" id="PR00119">
    <property type="entry name" value="CATATPASE"/>
</dbReference>
<dbReference type="InterPro" id="IPR023298">
    <property type="entry name" value="ATPase_P-typ_TM_dom_sf"/>
</dbReference>
<dbReference type="Gene3D" id="3.40.1110.10">
    <property type="entry name" value="Calcium-transporting ATPase, cytoplasmic domain N"/>
    <property type="match status" value="1"/>
</dbReference>
<dbReference type="InterPro" id="IPR001757">
    <property type="entry name" value="P_typ_ATPase"/>
</dbReference>
<feature type="transmembrane region" description="Helical" evidence="15">
    <location>
        <begin position="685"/>
        <end position="703"/>
    </location>
</feature>
<dbReference type="GO" id="GO:0005524">
    <property type="term" value="F:ATP binding"/>
    <property type="evidence" value="ECO:0007669"/>
    <property type="project" value="UniProtKB-UniRule"/>
</dbReference>
<dbReference type="InterPro" id="IPR027256">
    <property type="entry name" value="P-typ_ATPase_IB"/>
</dbReference>
<evidence type="ECO:0000256" key="6">
    <source>
        <dbReference type="ARBA" id="ARBA00022692"/>
    </source>
</evidence>
<organism evidence="17 18">
    <name type="scientific">Persephonella marina (strain DSM 14350 / EX-H1)</name>
    <dbReference type="NCBI Taxonomy" id="123214"/>
    <lineage>
        <taxon>Bacteria</taxon>
        <taxon>Pseudomonadati</taxon>
        <taxon>Aquificota</taxon>
        <taxon>Aquificia</taxon>
        <taxon>Aquificales</taxon>
        <taxon>Hydrogenothermaceae</taxon>
        <taxon>Persephonella</taxon>
    </lineage>
</organism>
<dbReference type="OrthoDB" id="9779at2"/>
<keyword evidence="12 15" id="KW-1133">Transmembrane helix</keyword>
<keyword evidence="8 15" id="KW-0547">Nucleotide-binding</keyword>
<dbReference type="PANTHER" id="PTHR43520:SF5">
    <property type="entry name" value="CATION-TRANSPORTING P-TYPE ATPASE-RELATED"/>
    <property type="match status" value="1"/>
</dbReference>
<dbReference type="EC" id="3.6.3.4" evidence="17"/>
<evidence type="ECO:0000256" key="2">
    <source>
        <dbReference type="ARBA" id="ARBA00006024"/>
    </source>
</evidence>
<feature type="transmembrane region" description="Helical" evidence="15">
    <location>
        <begin position="73"/>
        <end position="95"/>
    </location>
</feature>
<sequence length="708" mass="78250">MEREGLSIKPTIECECTKPVHEAVECFQCGIPITGKPVRYNIDGKDENFCCFGCYLIYKTTGLKGDEGTAVAFLGKFGFGYFLAMLVFMLSTYLYGAHLTPDDPQAQMFTGFIKYIILILATPVMILLGYPILKNAFSGGRINLNTDTLIAIGAFSAYFLSVYSVFTNKPSIYFETATMILVLVTFGRYLETSSRAKASNFMKKLMELSPEKATIIKDGKEVEVSRDDIKVGDIVKIIPGEKIPADGIVIEGQGHVDESLLTGEVKPVLKNVGDEIFTGTVNIDGLFKIKVNKPSEDWTLNRFINLMKEIRASKAPINRISDRIAAFFLPLVIILVSGSFVYWFYQEGFERALIVSMSVLLISCPCAFSIGAPLALWIGLGEAMREGIIIRGADVLEKLSTVKYVFFDKTGTITEKDMVVSYVKALDEQTVRKACALERNSEHPLGKSFVNYCVNRGFDCDCKVEDFKVHFGYGIEGLVDGERIYIGSEKFMKKLGLEILEDLKKIENKAEREGNVPVFIADDQKVAGIVLFSQKIKEEAPVVFRVLQKLKIKFAILTGDTPYFAKIVKEKLGIDQVKAGLLPEDKLRIISEAKKKGKTVAMVGDGINDAPALASADIGIAMGCGTDLTRESANVSLLGDDLRKVPLMILLAKKVRKVIYTNMFWAFIYNIIGLGLALMGKLNPIFAALAMVLSSAFVIANSVRVKNW</sequence>
<evidence type="ECO:0000259" key="16">
    <source>
        <dbReference type="Pfam" id="PF00122"/>
    </source>
</evidence>
<evidence type="ECO:0000256" key="11">
    <source>
        <dbReference type="ARBA" id="ARBA00022967"/>
    </source>
</evidence>
<dbReference type="SUPFAM" id="SSF81653">
    <property type="entry name" value="Calcium ATPase, transduction domain A"/>
    <property type="match status" value="1"/>
</dbReference>
<evidence type="ECO:0000256" key="7">
    <source>
        <dbReference type="ARBA" id="ARBA00022723"/>
    </source>
</evidence>
<dbReference type="SFLD" id="SFLDG00002">
    <property type="entry name" value="C1.7:_P-type_atpase_like"/>
    <property type="match status" value="1"/>
</dbReference>
<keyword evidence="17" id="KW-0378">Hydrolase</keyword>
<dbReference type="PaxDb" id="123214-PERMA_1145"/>
<dbReference type="SFLD" id="SFLDF00027">
    <property type="entry name" value="p-type_atpase"/>
    <property type="match status" value="1"/>
</dbReference>
<dbReference type="PROSITE" id="PS01229">
    <property type="entry name" value="COF_2"/>
    <property type="match status" value="1"/>
</dbReference>
<dbReference type="PROSITE" id="PS00154">
    <property type="entry name" value="ATPASE_E1_E2"/>
    <property type="match status" value="1"/>
</dbReference>
<evidence type="ECO:0000313" key="17">
    <source>
        <dbReference type="EMBL" id="ACO04694.1"/>
    </source>
</evidence>
<dbReference type="Proteomes" id="UP000001366">
    <property type="component" value="Chromosome"/>
</dbReference>
<dbReference type="InterPro" id="IPR059000">
    <property type="entry name" value="ATPase_P-type_domA"/>
</dbReference>
<keyword evidence="13" id="KW-0406">Ion transport</keyword>
<dbReference type="PRINTS" id="PR00941">
    <property type="entry name" value="CDATPASE"/>
</dbReference>
<keyword evidence="14 15" id="KW-0472">Membrane</keyword>
<dbReference type="GO" id="GO:0043682">
    <property type="term" value="F:P-type divalent copper transporter activity"/>
    <property type="evidence" value="ECO:0007669"/>
    <property type="project" value="TreeGrafter"/>
</dbReference>
<dbReference type="KEGG" id="pmx:PERMA_1145"/>
<dbReference type="SUPFAM" id="SSF81665">
    <property type="entry name" value="Calcium ATPase, transmembrane domain M"/>
    <property type="match status" value="1"/>
</dbReference>
<dbReference type="PANTHER" id="PTHR43520">
    <property type="entry name" value="ATP7, ISOFORM B"/>
    <property type="match status" value="1"/>
</dbReference>
<dbReference type="HOGENOM" id="CLU_001771_11_2_0"/>
<name>C0QQI1_PERMH</name>
<evidence type="ECO:0000256" key="10">
    <source>
        <dbReference type="ARBA" id="ARBA00022842"/>
    </source>
</evidence>
<evidence type="ECO:0000256" key="8">
    <source>
        <dbReference type="ARBA" id="ARBA00022741"/>
    </source>
</evidence>
<dbReference type="SUPFAM" id="SSF56784">
    <property type="entry name" value="HAD-like"/>
    <property type="match status" value="1"/>
</dbReference>
<feature type="transmembrane region" description="Helical" evidence="15">
    <location>
        <begin position="115"/>
        <end position="133"/>
    </location>
</feature>
<dbReference type="AlphaFoldDB" id="C0QQI1"/>
<protein>
    <submittedName>
        <fullName evidence="17">Copper-translocating P-type ATPase</fullName>
        <ecNumber evidence="17">3.6.3.4</ecNumber>
    </submittedName>
</protein>
<dbReference type="Gene3D" id="3.40.50.1000">
    <property type="entry name" value="HAD superfamily/HAD-like"/>
    <property type="match status" value="1"/>
</dbReference>
<evidence type="ECO:0000313" key="18">
    <source>
        <dbReference type="Proteomes" id="UP000001366"/>
    </source>
</evidence>
<dbReference type="NCBIfam" id="TIGR01525">
    <property type="entry name" value="ATPase-IB_hvy"/>
    <property type="match status" value="1"/>
</dbReference>
<comment type="subcellular location">
    <subcellularLocation>
        <location evidence="1">Cell membrane</location>
        <topology evidence="1">Multi-pass membrane protein</topology>
    </subcellularLocation>
</comment>
<dbReference type="NCBIfam" id="TIGR01494">
    <property type="entry name" value="ATPase_P-type"/>
    <property type="match status" value="1"/>
</dbReference>
<gene>
    <name evidence="17" type="ordered locus">PERMA_1145</name>
</gene>
<evidence type="ECO:0000256" key="14">
    <source>
        <dbReference type="ARBA" id="ARBA00023136"/>
    </source>
</evidence>
<dbReference type="STRING" id="123214.PERMA_1145"/>
<keyword evidence="3" id="KW-0813">Transport</keyword>
<dbReference type="GO" id="GO:0005886">
    <property type="term" value="C:plasma membrane"/>
    <property type="evidence" value="ECO:0007669"/>
    <property type="project" value="UniProtKB-SubCell"/>
</dbReference>
<dbReference type="NCBIfam" id="TIGR01511">
    <property type="entry name" value="ATPase-IB1_Cu"/>
    <property type="match status" value="1"/>
</dbReference>